<feature type="compositionally biased region" description="Basic and acidic residues" evidence="2">
    <location>
        <begin position="42"/>
        <end position="64"/>
    </location>
</feature>
<dbReference type="Pfam" id="PF02825">
    <property type="entry name" value="WWE"/>
    <property type="match status" value="1"/>
</dbReference>
<dbReference type="CDD" id="cd00198">
    <property type="entry name" value="vWFA"/>
    <property type="match status" value="1"/>
</dbReference>
<feature type="compositionally biased region" description="Basic and acidic residues" evidence="2">
    <location>
        <begin position="364"/>
        <end position="378"/>
    </location>
</feature>
<dbReference type="Gene3D" id="3.30.720.50">
    <property type="match status" value="1"/>
</dbReference>
<evidence type="ECO:0000259" key="4">
    <source>
        <dbReference type="PROSITE" id="PS51416"/>
    </source>
</evidence>
<feature type="compositionally biased region" description="Basic and acidic residues" evidence="2">
    <location>
        <begin position="207"/>
        <end position="222"/>
    </location>
</feature>
<feature type="coiled-coil region" evidence="1">
    <location>
        <begin position="6"/>
        <end position="33"/>
    </location>
</feature>
<feature type="compositionally biased region" description="Basic and acidic residues" evidence="2">
    <location>
        <begin position="230"/>
        <end position="247"/>
    </location>
</feature>
<dbReference type="SUPFAM" id="SSF117839">
    <property type="entry name" value="WWE domain"/>
    <property type="match status" value="1"/>
</dbReference>
<evidence type="ECO:0000256" key="2">
    <source>
        <dbReference type="SAM" id="MobiDB-lite"/>
    </source>
</evidence>
<sequence>MEHEANKSLQQMLAETKENLEDIQSLNKQILEAFDLLEGKHFSSAGRREDNATSEDQPVKHGELESVPVQHGDLRSTHVQQGKPDGKRLETDAQENEPGTKKVSIAQTVDIEKDLAKQMTDSDRQVKPKGILKQPSVGKKFSFEFMERFDLTEEHVVYGSMLRRQKVELHQDNRLCERFDHHPNIGHVYEFKEKFKHTNETNSASRPAHDKAKTETDAKEIPRASTDSVHLSERKILKARLQKDGKKGGSPQQGSERQEPPDARQTNMSATESSMQRQKPEQAQQPRTESLTVEKYSSQLQPFGQMTMKAAQAAVVSTETPNSPQQFVLSQQFHENIVKELCKDLDPDMRHHLEELLIQQGNKIEGEKSGESDNRKVGLGEGTESGTVQHRERNHTSVRGGAVQHREVNHTSGGGGTVQYGEAAHTSGRGGTAQHGEGNHTSGACTPQERQDSPESEEVIETDPAVWVQYANQEKEKGALAQKIRENGMDTIICLDVSGSMRGHAWDQAVEFVRRFVECIQNTTVMDNDFEHLSLVTFGGSSTRVQQHLTCDYLEILRKLGQKYMVNKYKIMPRVFLVTDGKATPAGLVAGPDQQQMTLSSANLLEELAKVTKGAIVSPDDWRIQSSVFKNYAQCEEFLRSHSPEADSDSDCEDDTLPPLGSRVQRCVGEASIMANIGQSLGTVTKHMDDGHVGVTWDEPNKDSPLREKVRYSPSQRDVVVVNTPRHLHNEIIAVGCRVRRGADWCYPDQDGGAGNLGNVYHVGSNGIIKVRWDCGYKDRYKFGAEGKFELEVVTEDRQDVSEGAPVTQQDVTEDERIAQLNKRNLTDSTINTGSGAQWHWLEGETWRPYPDSVSKQVEDKYMENPRGTVIINVNGKSCRVLLSRMEQVDIATRTRCAVERRAS</sequence>
<dbReference type="InterPro" id="IPR037252">
    <property type="entry name" value="Mib_Herc2_sf"/>
</dbReference>
<evidence type="ECO:0000259" key="3">
    <source>
        <dbReference type="PROSITE" id="PS50918"/>
    </source>
</evidence>
<evidence type="ECO:0000313" key="5">
    <source>
        <dbReference type="EMBL" id="WAR01035.1"/>
    </source>
</evidence>
<dbReference type="Pfam" id="PF13519">
    <property type="entry name" value="VWA_2"/>
    <property type="match status" value="1"/>
</dbReference>
<feature type="domain" description="WWE" evidence="3">
    <location>
        <begin position="825"/>
        <end position="901"/>
    </location>
</feature>
<dbReference type="SUPFAM" id="SSF53300">
    <property type="entry name" value="vWA-like"/>
    <property type="match status" value="1"/>
</dbReference>
<dbReference type="Gene3D" id="2.30.30.40">
    <property type="entry name" value="SH3 Domains"/>
    <property type="match status" value="1"/>
</dbReference>
<dbReference type="Pfam" id="PF06701">
    <property type="entry name" value="MIB_HERC2"/>
    <property type="match status" value="1"/>
</dbReference>
<dbReference type="EMBL" id="CP111014">
    <property type="protein sequence ID" value="WAR01035.1"/>
    <property type="molecule type" value="Genomic_DNA"/>
</dbReference>
<dbReference type="PROSITE" id="PS50918">
    <property type="entry name" value="WWE"/>
    <property type="match status" value="1"/>
</dbReference>
<keyword evidence="1" id="KW-0175">Coiled coil</keyword>
<dbReference type="InterPro" id="IPR037197">
    <property type="entry name" value="WWE_dom_sf"/>
</dbReference>
<reference evidence="5" key="1">
    <citation type="submission" date="2022-11" db="EMBL/GenBank/DDBJ databases">
        <title>Centuries of genome instability and evolution in soft-shell clam transmissible cancer (bioRxiv).</title>
        <authorList>
            <person name="Hart S.F.M."/>
            <person name="Yonemitsu M.A."/>
            <person name="Giersch R.M."/>
            <person name="Beal B.F."/>
            <person name="Arriagada G."/>
            <person name="Davis B.W."/>
            <person name="Ostrander E.A."/>
            <person name="Goff S.P."/>
            <person name="Metzger M.J."/>
        </authorList>
    </citation>
    <scope>NUCLEOTIDE SEQUENCE</scope>
    <source>
        <strain evidence="5">MELC-2E11</strain>
        <tissue evidence="5">Siphon/mantle</tissue>
    </source>
</reference>
<feature type="region of interest" description="Disordered" evidence="2">
    <location>
        <begin position="42"/>
        <end position="101"/>
    </location>
</feature>
<evidence type="ECO:0000313" key="6">
    <source>
        <dbReference type="Proteomes" id="UP001164746"/>
    </source>
</evidence>
<keyword evidence="6" id="KW-1185">Reference proteome</keyword>
<name>A0ABY7DUA9_MYAAR</name>
<organism evidence="5 6">
    <name type="scientific">Mya arenaria</name>
    <name type="common">Soft-shell clam</name>
    <dbReference type="NCBI Taxonomy" id="6604"/>
    <lineage>
        <taxon>Eukaryota</taxon>
        <taxon>Metazoa</taxon>
        <taxon>Spiralia</taxon>
        <taxon>Lophotrochozoa</taxon>
        <taxon>Mollusca</taxon>
        <taxon>Bivalvia</taxon>
        <taxon>Autobranchia</taxon>
        <taxon>Heteroconchia</taxon>
        <taxon>Euheterodonta</taxon>
        <taxon>Imparidentia</taxon>
        <taxon>Neoheterodontei</taxon>
        <taxon>Myida</taxon>
        <taxon>Myoidea</taxon>
        <taxon>Myidae</taxon>
        <taxon>Mya</taxon>
    </lineage>
</organism>
<dbReference type="InterPro" id="IPR010606">
    <property type="entry name" value="Mib_Herc2"/>
</dbReference>
<proteinExistence type="predicted"/>
<feature type="region of interest" description="Disordered" evidence="2">
    <location>
        <begin position="362"/>
        <end position="458"/>
    </location>
</feature>
<feature type="compositionally biased region" description="Polar residues" evidence="2">
    <location>
        <begin position="264"/>
        <end position="293"/>
    </location>
</feature>
<dbReference type="PROSITE" id="PS51416">
    <property type="entry name" value="MIB_HERC2"/>
    <property type="match status" value="1"/>
</dbReference>
<accession>A0ABY7DUA9</accession>
<dbReference type="Gene3D" id="3.40.50.410">
    <property type="entry name" value="von Willebrand factor, type A domain"/>
    <property type="match status" value="1"/>
</dbReference>
<dbReference type="SUPFAM" id="SSF159034">
    <property type="entry name" value="Mib/herc2 domain-like"/>
    <property type="match status" value="1"/>
</dbReference>
<dbReference type="Proteomes" id="UP001164746">
    <property type="component" value="Chromosome 3"/>
</dbReference>
<feature type="domain" description="MIB/HERC2" evidence="4">
    <location>
        <begin position="725"/>
        <end position="797"/>
    </location>
</feature>
<dbReference type="InterPro" id="IPR004170">
    <property type="entry name" value="WWE_dom"/>
</dbReference>
<feature type="region of interest" description="Disordered" evidence="2">
    <location>
        <begin position="197"/>
        <end position="293"/>
    </location>
</feature>
<evidence type="ECO:0000256" key="1">
    <source>
        <dbReference type="SAM" id="Coils"/>
    </source>
</evidence>
<dbReference type="InterPro" id="IPR002035">
    <property type="entry name" value="VWF_A"/>
</dbReference>
<dbReference type="InterPro" id="IPR036465">
    <property type="entry name" value="vWFA_dom_sf"/>
</dbReference>
<protein>
    <submittedName>
        <fullName evidence="5">HERC2-like protein</fullName>
    </submittedName>
</protein>
<gene>
    <name evidence="5" type="ORF">MAR_025407</name>
</gene>